<keyword evidence="2" id="KW-0233">DNA recombination</keyword>
<evidence type="ECO:0000313" key="4">
    <source>
        <dbReference type="EMBL" id="RHY54248.1"/>
    </source>
</evidence>
<dbReference type="InterPro" id="IPR044068">
    <property type="entry name" value="CB"/>
</dbReference>
<dbReference type="SUPFAM" id="SSF56349">
    <property type="entry name" value="DNA breaking-rejoining enzymes"/>
    <property type="match status" value="1"/>
</dbReference>
<dbReference type="GO" id="GO:0003677">
    <property type="term" value="F:DNA binding"/>
    <property type="evidence" value="ECO:0007669"/>
    <property type="project" value="UniProtKB-KW"/>
</dbReference>
<proteinExistence type="predicted"/>
<dbReference type="Proteomes" id="UP000283543">
    <property type="component" value="Unassembled WGS sequence"/>
</dbReference>
<feature type="domain" description="Core-binding (CB)" evidence="3">
    <location>
        <begin position="9"/>
        <end position="87"/>
    </location>
</feature>
<gene>
    <name evidence="4" type="ORF">DYB34_010766</name>
</gene>
<sequence>MTPSRPPTASKKTIEDSFLGASTRRTYKTYQTQFETFMRTHKDGVEPHAAGTEECTDFFHFMYSQGKKARTIDQAKSALIAYLNAKGLKPNPAQDASTRRYIVGLQKYNKQNNIDEEKKAHPLTVLELSTLLNALSSFHPFVGTMVRLALVVGFIGCFRISEVLGLRWNDIQLVDDNKGQYLSVRLRWHKKANVEEGSQVYHLVDETTFPCLRVCAFHDDYISKLRECCVNVPKNAYVFPNFVMLHGGVPRVDWCRALEQTTLRNLIREVVEMTPDLPIGISLHSLRRGGSFYRAFESRERRFNFRELMAWCRWADAKTCCEYLVTQSISNEIDPRNLLRSGTVNGQLQWQGGVIGGVPCTVDELAQTLAKSVQAFASAAVPAPKVTKQLSMDNFVAQKAIPTARSAREAWQQWFVADPGNGLTCALKDYSKEMIQFDRKKYSERHTLAMAFIKYQSFDQFEASYTGFTNSYARILKEVRRRKQIGTM</sequence>
<dbReference type="Gene3D" id="1.10.150.130">
    <property type="match status" value="1"/>
</dbReference>
<dbReference type="EMBL" id="QUTB01005638">
    <property type="protein sequence ID" value="RHY54248.1"/>
    <property type="molecule type" value="Genomic_DNA"/>
</dbReference>
<dbReference type="Gene3D" id="1.10.443.10">
    <property type="entry name" value="Intergrase catalytic core"/>
    <property type="match status" value="1"/>
</dbReference>
<keyword evidence="1" id="KW-0238">DNA-binding</keyword>
<dbReference type="GO" id="GO:0015074">
    <property type="term" value="P:DNA integration"/>
    <property type="evidence" value="ECO:0007669"/>
    <property type="project" value="InterPro"/>
</dbReference>
<evidence type="ECO:0000256" key="1">
    <source>
        <dbReference type="ARBA" id="ARBA00023125"/>
    </source>
</evidence>
<reference evidence="4 5" key="1">
    <citation type="submission" date="2018-08" db="EMBL/GenBank/DDBJ databases">
        <title>Aphanomyces genome sequencing and annotation.</title>
        <authorList>
            <person name="Minardi D."/>
            <person name="Oidtmann B."/>
            <person name="Van Der Giezen M."/>
            <person name="Studholme D.J."/>
        </authorList>
    </citation>
    <scope>NUCLEOTIDE SEQUENCE [LARGE SCALE GENOMIC DNA]</scope>
    <source>
        <strain evidence="4 5">Si</strain>
    </source>
</reference>
<dbReference type="InterPro" id="IPR011010">
    <property type="entry name" value="DNA_brk_join_enz"/>
</dbReference>
<dbReference type="PROSITE" id="PS51900">
    <property type="entry name" value="CB"/>
    <property type="match status" value="1"/>
</dbReference>
<organism evidence="4 5">
    <name type="scientific">Aphanomyces astaci</name>
    <name type="common">Crayfish plague agent</name>
    <dbReference type="NCBI Taxonomy" id="112090"/>
    <lineage>
        <taxon>Eukaryota</taxon>
        <taxon>Sar</taxon>
        <taxon>Stramenopiles</taxon>
        <taxon>Oomycota</taxon>
        <taxon>Saprolegniomycetes</taxon>
        <taxon>Saprolegniales</taxon>
        <taxon>Verrucalvaceae</taxon>
        <taxon>Aphanomyces</taxon>
    </lineage>
</organism>
<dbReference type="AlphaFoldDB" id="A0A3R7ARY5"/>
<comment type="caution">
    <text evidence="4">The sequence shown here is derived from an EMBL/GenBank/DDBJ whole genome shotgun (WGS) entry which is preliminary data.</text>
</comment>
<protein>
    <recommendedName>
        <fullName evidence="3">Core-binding (CB) domain-containing protein</fullName>
    </recommendedName>
</protein>
<evidence type="ECO:0000259" key="3">
    <source>
        <dbReference type="PROSITE" id="PS51900"/>
    </source>
</evidence>
<accession>A0A3R7ARY5</accession>
<dbReference type="InterPro" id="IPR010998">
    <property type="entry name" value="Integrase_recombinase_N"/>
</dbReference>
<dbReference type="GO" id="GO:0006310">
    <property type="term" value="P:DNA recombination"/>
    <property type="evidence" value="ECO:0007669"/>
    <property type="project" value="UniProtKB-KW"/>
</dbReference>
<evidence type="ECO:0000313" key="5">
    <source>
        <dbReference type="Proteomes" id="UP000283543"/>
    </source>
</evidence>
<name>A0A3R7ARY5_APHAT</name>
<dbReference type="InterPro" id="IPR013762">
    <property type="entry name" value="Integrase-like_cat_sf"/>
</dbReference>
<dbReference type="VEuPathDB" id="FungiDB:H257_12993"/>
<evidence type="ECO:0000256" key="2">
    <source>
        <dbReference type="ARBA" id="ARBA00023172"/>
    </source>
</evidence>